<dbReference type="EMBL" id="CP003654">
    <property type="protein sequence ID" value="AFZ38189.1"/>
    <property type="molecule type" value="Genomic_DNA"/>
</dbReference>
<geneLocation type="plasmid" evidence="2 3">
    <name>pSTA7437.01</name>
</geneLocation>
<dbReference type="HOGENOM" id="CLU_2208423_0_0_3"/>
<dbReference type="Proteomes" id="UP000010473">
    <property type="component" value="Plasmid pSTA7437.01"/>
</dbReference>
<reference evidence="3" key="1">
    <citation type="journal article" date="2013" name="Proc. Natl. Acad. Sci. U.S.A.">
        <title>Improving the coverage of the cyanobacterial phylum using diversity-driven genome sequencing.</title>
        <authorList>
            <person name="Shih P.M."/>
            <person name="Wu D."/>
            <person name="Latifi A."/>
            <person name="Axen S.D."/>
            <person name="Fewer D.P."/>
            <person name="Talla E."/>
            <person name="Calteau A."/>
            <person name="Cai F."/>
            <person name="Tandeau de Marsac N."/>
            <person name="Rippka R."/>
            <person name="Herdman M."/>
            <person name="Sivonen K."/>
            <person name="Coursin T."/>
            <person name="Laurent T."/>
            <person name="Goodwin L."/>
            <person name="Nolan M."/>
            <person name="Davenport K.W."/>
            <person name="Han C.S."/>
            <person name="Rubin E.M."/>
            <person name="Eisen J.A."/>
            <person name="Woyke T."/>
            <person name="Gugger M."/>
            <person name="Kerfeld C.A."/>
        </authorList>
    </citation>
    <scope>NUCLEOTIDE SEQUENCE [LARGE SCALE GENOMIC DNA]</scope>
    <source>
        <strain evidence="3">ATCC 29371 / PCC 7437</strain>
        <plasmid evidence="3">Plasmid pSTA7437.01</plasmid>
    </source>
</reference>
<dbReference type="AlphaFoldDB" id="K9Y1I5"/>
<sequence length="107" mass="12493">MKLPQVKLKLSIPMTSSNGNNSDRDDQERTSRLDRIEAIIESNSRARIAMMEQRATDRLEHEERMRFLEENQRQIIQTQRGIANLLSSLDEDRPTIRAKINGDREQS</sequence>
<accession>K9Y1I5</accession>
<evidence type="ECO:0000313" key="2">
    <source>
        <dbReference type="EMBL" id="AFZ38189.1"/>
    </source>
</evidence>
<keyword evidence="3" id="KW-1185">Reference proteome</keyword>
<proteinExistence type="predicted"/>
<feature type="region of interest" description="Disordered" evidence="1">
    <location>
        <begin position="1"/>
        <end position="32"/>
    </location>
</feature>
<feature type="compositionally biased region" description="Basic and acidic residues" evidence="1">
    <location>
        <begin position="22"/>
        <end position="32"/>
    </location>
</feature>
<evidence type="ECO:0000256" key="1">
    <source>
        <dbReference type="SAM" id="MobiDB-lite"/>
    </source>
</evidence>
<protein>
    <submittedName>
        <fullName evidence="2">Phage-related protein, tail component</fullName>
    </submittedName>
</protein>
<keyword evidence="2" id="KW-0614">Plasmid</keyword>
<dbReference type="KEGG" id="scs:Sta7437_4749"/>
<name>K9Y1I5_STAC7</name>
<evidence type="ECO:0000313" key="3">
    <source>
        <dbReference type="Proteomes" id="UP000010473"/>
    </source>
</evidence>
<organism evidence="2 3">
    <name type="scientific">Stanieria cyanosphaera (strain ATCC 29371 / PCC 7437)</name>
    <dbReference type="NCBI Taxonomy" id="111780"/>
    <lineage>
        <taxon>Bacteria</taxon>
        <taxon>Bacillati</taxon>
        <taxon>Cyanobacteriota</taxon>
        <taxon>Cyanophyceae</taxon>
        <taxon>Pleurocapsales</taxon>
        <taxon>Dermocarpellaceae</taxon>
        <taxon>Stanieria</taxon>
    </lineage>
</organism>
<gene>
    <name evidence="2" type="ordered locus">Sta7437_4749</name>
</gene>